<evidence type="ECO:0000313" key="3">
    <source>
        <dbReference type="Proteomes" id="UP000366872"/>
    </source>
</evidence>
<proteinExistence type="predicted"/>
<dbReference type="EMBL" id="CAAHFG010000001">
    <property type="protein sequence ID" value="VGO12504.1"/>
    <property type="molecule type" value="Genomic_DNA"/>
</dbReference>
<organism evidence="2 3">
    <name type="scientific">Pontiella desulfatans</name>
    <dbReference type="NCBI Taxonomy" id="2750659"/>
    <lineage>
        <taxon>Bacteria</taxon>
        <taxon>Pseudomonadati</taxon>
        <taxon>Kiritimatiellota</taxon>
        <taxon>Kiritimatiellia</taxon>
        <taxon>Kiritimatiellales</taxon>
        <taxon>Pontiellaceae</taxon>
        <taxon>Pontiella</taxon>
    </lineage>
</organism>
<evidence type="ECO:0000313" key="2">
    <source>
        <dbReference type="EMBL" id="VGO12504.1"/>
    </source>
</evidence>
<keyword evidence="3" id="KW-1185">Reference proteome</keyword>
<reference evidence="2 3" key="1">
    <citation type="submission" date="2019-04" db="EMBL/GenBank/DDBJ databases">
        <authorList>
            <person name="Van Vliet M D."/>
        </authorList>
    </citation>
    <scope>NUCLEOTIDE SEQUENCE [LARGE SCALE GENOMIC DNA]</scope>
    <source>
        <strain evidence="2 3">F1</strain>
    </source>
</reference>
<sequence>MKKTFTLILAAVLCGAALAYPPEAGSDAEKESKKGWAIVPDPDLPNVLILGDQTALKRGVQLKGNDGAAGI</sequence>
<dbReference type="AlphaFoldDB" id="A0A6C2TYH2"/>
<dbReference type="RefSeq" id="WP_136078162.1">
    <property type="nucleotide sequence ID" value="NZ_CAAHFG010000001.1"/>
</dbReference>
<feature type="chain" id="PRO_5025358924" evidence="1">
    <location>
        <begin position="20"/>
        <end position="71"/>
    </location>
</feature>
<gene>
    <name evidence="2" type="ORF">PDESU_01057</name>
</gene>
<evidence type="ECO:0000256" key="1">
    <source>
        <dbReference type="SAM" id="SignalP"/>
    </source>
</evidence>
<dbReference type="Proteomes" id="UP000366872">
    <property type="component" value="Unassembled WGS sequence"/>
</dbReference>
<protein>
    <submittedName>
        <fullName evidence="2">Uncharacterized protein</fullName>
    </submittedName>
</protein>
<feature type="signal peptide" evidence="1">
    <location>
        <begin position="1"/>
        <end position="19"/>
    </location>
</feature>
<keyword evidence="1" id="KW-0732">Signal</keyword>
<accession>A0A6C2TYH2</accession>
<name>A0A6C2TYH2_PONDE</name>